<name>A0A1T4X589_9CLOT</name>
<keyword evidence="1" id="KW-1133">Transmembrane helix</keyword>
<keyword evidence="1" id="KW-0472">Membrane</keyword>
<protein>
    <recommendedName>
        <fullName evidence="4">Mpv17 / PMP22 family protein</fullName>
    </recommendedName>
</protein>
<sequence length="221" mass="25209">MKKHDFIWTGILALVVAFLCVPVTHRLFVDLSKHHPYLMGFIKFFILATMGELLAIRILNGEFKKPVGLLYRAIIWGFIGILIVIVFEIYSSGVLSAMKKGLLPSAINSYFNTFLFAFYTSSLMNLLFAPTFMAFHRITDTFIDMGNGKINQIINIPLKDVIKKIDWDGFIRFVVGKTIPFFWIPAHTITFLMPSEYRVLMAAFLSIALGGILSFAKRRNR</sequence>
<keyword evidence="1" id="KW-0812">Transmembrane</keyword>
<evidence type="ECO:0000313" key="3">
    <source>
        <dbReference type="Proteomes" id="UP000190105"/>
    </source>
</evidence>
<feature type="transmembrane region" description="Helical" evidence="1">
    <location>
        <begin position="199"/>
        <end position="216"/>
    </location>
</feature>
<dbReference type="STRING" id="1147123.SAMN05443428_10642"/>
<reference evidence="3" key="1">
    <citation type="submission" date="2017-02" db="EMBL/GenBank/DDBJ databases">
        <authorList>
            <person name="Varghese N."/>
            <person name="Submissions S."/>
        </authorList>
    </citation>
    <scope>NUCLEOTIDE SEQUENCE [LARGE SCALE GENOMIC DNA]</scope>
    <source>
        <strain evidence="3">USBA 833</strain>
    </source>
</reference>
<evidence type="ECO:0000256" key="1">
    <source>
        <dbReference type="SAM" id="Phobius"/>
    </source>
</evidence>
<keyword evidence="3" id="KW-1185">Reference proteome</keyword>
<evidence type="ECO:0000313" key="2">
    <source>
        <dbReference type="EMBL" id="SKA84607.1"/>
    </source>
</evidence>
<dbReference type="AlphaFoldDB" id="A0A1T4X589"/>
<feature type="transmembrane region" description="Helical" evidence="1">
    <location>
        <begin position="36"/>
        <end position="57"/>
    </location>
</feature>
<feature type="transmembrane region" description="Helical" evidence="1">
    <location>
        <begin position="169"/>
        <end position="193"/>
    </location>
</feature>
<dbReference type="RefSeq" id="WP_078696035.1">
    <property type="nucleotide sequence ID" value="NZ_FUYH01000006.1"/>
</dbReference>
<accession>A0A1T4X589</accession>
<gene>
    <name evidence="2" type="ORF">SAMN05443428_10642</name>
</gene>
<dbReference type="Proteomes" id="UP000190105">
    <property type="component" value="Unassembled WGS sequence"/>
</dbReference>
<organism evidence="2 3">
    <name type="scientific">Caloramator quimbayensis</name>
    <dbReference type="NCBI Taxonomy" id="1147123"/>
    <lineage>
        <taxon>Bacteria</taxon>
        <taxon>Bacillati</taxon>
        <taxon>Bacillota</taxon>
        <taxon>Clostridia</taxon>
        <taxon>Eubacteriales</taxon>
        <taxon>Clostridiaceae</taxon>
        <taxon>Caloramator</taxon>
    </lineage>
</organism>
<feature type="transmembrane region" description="Helical" evidence="1">
    <location>
        <begin position="69"/>
        <end position="90"/>
    </location>
</feature>
<dbReference type="EMBL" id="FUYH01000006">
    <property type="protein sequence ID" value="SKA84607.1"/>
    <property type="molecule type" value="Genomic_DNA"/>
</dbReference>
<proteinExistence type="predicted"/>
<dbReference type="OrthoDB" id="1115879at2"/>
<evidence type="ECO:0008006" key="4">
    <source>
        <dbReference type="Google" id="ProtNLM"/>
    </source>
</evidence>
<feature type="transmembrane region" description="Helical" evidence="1">
    <location>
        <begin position="110"/>
        <end position="135"/>
    </location>
</feature>